<sequence>MVDLIQIITKDPVTLESIWGNPLLSTMLQVYKTSKRTGEIYNKDQKEYKGIIFKREPHFPRNDKEGKERIRIVFKPHYFFNNNNHNSNDFNVVNCINTIQEFIDLFDFHDFDKYPINHLEYGVNFILDGYGKELISYDSYFQRRQFILDESLQYSKKAKKFNRKTGEILKYLSIKFYAKGFQFPEFCNPDTLRYEVSTLSPSKCKYLGIHNIGDLLKVEVYENLKEDILKHAKDTLILEPRPRLDFLKKRDKKSLINDFNTFNWYDAMQSNRSADFNDKKSRYLNILDKTGFNINNEFLKTIDIKLNSLFPEKRNYLPQIENIENRNYLDIDKGEILTNTNRRICPITNLDISMQKRGSNLLSNTGLKYYEKKEPETFKRIAAALLTGRYNEFEKSIYDKISKQIRNRYYNNLSDFFNNQLNLF</sequence>
<dbReference type="STRING" id="504486.SAMN05660703_0271"/>
<evidence type="ECO:0000313" key="2">
    <source>
        <dbReference type="Proteomes" id="UP000192360"/>
    </source>
</evidence>
<dbReference type="AlphaFoldDB" id="A0A1W1YBY5"/>
<proteinExistence type="predicted"/>
<name>A0A1W1YBY5_9FLAO</name>
<dbReference type="RefSeq" id="WP_084059519.1">
    <property type="nucleotide sequence ID" value="NZ_FWXO01000001.1"/>
</dbReference>
<dbReference type="EMBL" id="FWXO01000001">
    <property type="protein sequence ID" value="SMC33682.1"/>
    <property type="molecule type" value="Genomic_DNA"/>
</dbReference>
<dbReference type="Proteomes" id="UP000192360">
    <property type="component" value="Unassembled WGS sequence"/>
</dbReference>
<evidence type="ECO:0000313" key="1">
    <source>
        <dbReference type="EMBL" id="SMC33682.1"/>
    </source>
</evidence>
<organism evidence="1 2">
    <name type="scientific">Cellulophaga tyrosinoxydans</name>
    <dbReference type="NCBI Taxonomy" id="504486"/>
    <lineage>
        <taxon>Bacteria</taxon>
        <taxon>Pseudomonadati</taxon>
        <taxon>Bacteroidota</taxon>
        <taxon>Flavobacteriia</taxon>
        <taxon>Flavobacteriales</taxon>
        <taxon>Flavobacteriaceae</taxon>
        <taxon>Cellulophaga</taxon>
    </lineage>
</organism>
<protein>
    <submittedName>
        <fullName evidence="1">Uncharacterized protein</fullName>
    </submittedName>
</protein>
<gene>
    <name evidence="1" type="ORF">SAMN05660703_0271</name>
</gene>
<dbReference type="OrthoDB" id="795069at2"/>
<keyword evidence="2" id="KW-1185">Reference proteome</keyword>
<reference evidence="1 2" key="1">
    <citation type="submission" date="2017-04" db="EMBL/GenBank/DDBJ databases">
        <authorList>
            <person name="Afonso C.L."/>
            <person name="Miller P.J."/>
            <person name="Scott M.A."/>
            <person name="Spackman E."/>
            <person name="Goraichik I."/>
            <person name="Dimitrov K.M."/>
            <person name="Suarez D.L."/>
            <person name="Swayne D.E."/>
        </authorList>
    </citation>
    <scope>NUCLEOTIDE SEQUENCE [LARGE SCALE GENOMIC DNA]</scope>
    <source>
        <strain evidence="1 2">DSM 21164</strain>
    </source>
</reference>
<accession>A0A1W1YBY5</accession>